<reference evidence="14" key="1">
    <citation type="submission" date="2017-03" db="EMBL/GenBank/DDBJ databases">
        <authorList>
            <person name="Lund M.B."/>
        </authorList>
    </citation>
    <scope>NUCLEOTIDE SEQUENCE [LARGE SCALE GENOMIC DNA]</scope>
</reference>
<keyword evidence="7 11" id="KW-0862">Zinc</keyword>
<comment type="caution">
    <text evidence="13">The sequence shown here is derived from an EMBL/GenBank/DDBJ whole genome shotgun (WGS) entry which is preliminary data.</text>
</comment>
<dbReference type="InterPro" id="IPR002481">
    <property type="entry name" value="FUR"/>
</dbReference>
<evidence type="ECO:0000313" key="14">
    <source>
        <dbReference type="Proteomes" id="UP000219994"/>
    </source>
</evidence>
<comment type="subcellular location">
    <subcellularLocation>
        <location evidence="1">Cytoplasm</location>
    </subcellularLocation>
</comment>
<dbReference type="InterPro" id="IPR036390">
    <property type="entry name" value="WH_DNA-bd_sf"/>
</dbReference>
<gene>
    <name evidence="13" type="ORF">B5766_06090</name>
</gene>
<dbReference type="CDD" id="cd07153">
    <property type="entry name" value="Fur_like"/>
    <property type="match status" value="1"/>
</dbReference>
<comment type="subunit">
    <text evidence="3">Homodimer.</text>
</comment>
<dbReference type="PANTHER" id="PTHR33202:SF2">
    <property type="entry name" value="FERRIC UPTAKE REGULATION PROTEIN"/>
    <property type="match status" value="1"/>
</dbReference>
<sequence length="151" mass="15682">MKRNTWQRESVRDSLAGIGGFISAQALHAALRAGGSPIGLATVYRTLADLAAIGEADSLQSPDGEALYRACSSGEHHHHLICRHCGRTVEIGAAEVESWAQRVAAENGFVDAAHVVDIFGWCAQCADEASGVEDASSARRAPGAADATGAV</sequence>
<dbReference type="AlphaFoldDB" id="A0A2A6FSI8"/>
<evidence type="ECO:0000256" key="4">
    <source>
        <dbReference type="ARBA" id="ARBA00022490"/>
    </source>
</evidence>
<evidence type="ECO:0000313" key="13">
    <source>
        <dbReference type="EMBL" id="PDQ35393.1"/>
    </source>
</evidence>
<evidence type="ECO:0000256" key="6">
    <source>
        <dbReference type="ARBA" id="ARBA00022723"/>
    </source>
</evidence>
<keyword evidence="10" id="KW-0804">Transcription</keyword>
<dbReference type="InterPro" id="IPR036388">
    <property type="entry name" value="WH-like_DNA-bd_sf"/>
</dbReference>
<dbReference type="EMBL" id="NAEP01000034">
    <property type="protein sequence ID" value="PDQ35393.1"/>
    <property type="molecule type" value="Genomic_DNA"/>
</dbReference>
<dbReference type="GO" id="GO:0003700">
    <property type="term" value="F:DNA-binding transcription factor activity"/>
    <property type="evidence" value="ECO:0007669"/>
    <property type="project" value="InterPro"/>
</dbReference>
<dbReference type="GO" id="GO:0005829">
    <property type="term" value="C:cytosol"/>
    <property type="evidence" value="ECO:0007669"/>
    <property type="project" value="TreeGrafter"/>
</dbReference>
<evidence type="ECO:0000256" key="11">
    <source>
        <dbReference type="PIRSR" id="PIRSR602481-1"/>
    </source>
</evidence>
<feature type="binding site" evidence="11">
    <location>
        <position position="125"/>
    </location>
    <ligand>
        <name>Zn(2+)</name>
        <dbReference type="ChEBI" id="CHEBI:29105"/>
    </ligand>
</feature>
<evidence type="ECO:0000256" key="12">
    <source>
        <dbReference type="PIRSR" id="PIRSR602481-2"/>
    </source>
</evidence>
<evidence type="ECO:0000256" key="8">
    <source>
        <dbReference type="ARBA" id="ARBA00023015"/>
    </source>
</evidence>
<comment type="similarity">
    <text evidence="2">Belongs to the Fur family.</text>
</comment>
<dbReference type="GO" id="GO:0000976">
    <property type="term" value="F:transcription cis-regulatory region binding"/>
    <property type="evidence" value="ECO:0007669"/>
    <property type="project" value="TreeGrafter"/>
</dbReference>
<feature type="binding site" evidence="12">
    <location>
        <position position="76"/>
    </location>
    <ligand>
        <name>Fe cation</name>
        <dbReference type="ChEBI" id="CHEBI:24875"/>
    </ligand>
</feature>
<name>A0A2A6FSI8_9MICO</name>
<evidence type="ECO:0000256" key="1">
    <source>
        <dbReference type="ARBA" id="ARBA00004496"/>
    </source>
</evidence>
<accession>A0A2A6FSI8</accession>
<dbReference type="GO" id="GO:0045892">
    <property type="term" value="P:negative regulation of DNA-templated transcription"/>
    <property type="evidence" value="ECO:0007669"/>
    <property type="project" value="TreeGrafter"/>
</dbReference>
<comment type="cofactor">
    <cofactor evidence="11">
        <name>Zn(2+)</name>
        <dbReference type="ChEBI" id="CHEBI:29105"/>
    </cofactor>
    <text evidence="11">Binds 1 zinc ion per subunit.</text>
</comment>
<feature type="binding site" evidence="11">
    <location>
        <position position="82"/>
    </location>
    <ligand>
        <name>Zn(2+)</name>
        <dbReference type="ChEBI" id="CHEBI:29105"/>
    </ligand>
</feature>
<evidence type="ECO:0000256" key="2">
    <source>
        <dbReference type="ARBA" id="ARBA00007957"/>
    </source>
</evidence>
<proteinExistence type="inferred from homology"/>
<keyword evidence="5" id="KW-0678">Repressor</keyword>
<keyword evidence="8" id="KW-0805">Transcription regulation</keyword>
<feature type="binding site" evidence="11">
    <location>
        <position position="122"/>
    </location>
    <ligand>
        <name>Zn(2+)</name>
        <dbReference type="ChEBI" id="CHEBI:29105"/>
    </ligand>
</feature>
<protein>
    <submittedName>
        <fullName evidence="13">Transcriptional repressor</fullName>
    </submittedName>
</protein>
<evidence type="ECO:0000256" key="10">
    <source>
        <dbReference type="ARBA" id="ARBA00023163"/>
    </source>
</evidence>
<keyword evidence="9" id="KW-0238">DNA-binding</keyword>
<evidence type="ECO:0000256" key="9">
    <source>
        <dbReference type="ARBA" id="ARBA00023125"/>
    </source>
</evidence>
<keyword evidence="12" id="KW-0408">Iron</keyword>
<dbReference type="Proteomes" id="UP000219994">
    <property type="component" value="Unassembled WGS sequence"/>
</dbReference>
<dbReference type="PANTHER" id="PTHR33202">
    <property type="entry name" value="ZINC UPTAKE REGULATION PROTEIN"/>
    <property type="match status" value="1"/>
</dbReference>
<dbReference type="SUPFAM" id="SSF46785">
    <property type="entry name" value="Winged helix' DNA-binding domain"/>
    <property type="match status" value="1"/>
</dbReference>
<dbReference type="Gene3D" id="3.30.1490.190">
    <property type="match status" value="1"/>
</dbReference>
<evidence type="ECO:0000256" key="5">
    <source>
        <dbReference type="ARBA" id="ARBA00022491"/>
    </source>
</evidence>
<keyword evidence="6 11" id="KW-0479">Metal-binding</keyword>
<organism evidence="13 14">
    <name type="scientific">Candidatus Lumbricidiphila eiseniae</name>
    <dbReference type="NCBI Taxonomy" id="1969409"/>
    <lineage>
        <taxon>Bacteria</taxon>
        <taxon>Bacillati</taxon>
        <taxon>Actinomycetota</taxon>
        <taxon>Actinomycetes</taxon>
        <taxon>Micrococcales</taxon>
        <taxon>Microbacteriaceae</taxon>
        <taxon>Candidatus Lumbricidiphila</taxon>
    </lineage>
</organism>
<feature type="binding site" evidence="12">
    <location>
        <position position="114"/>
    </location>
    <ligand>
        <name>Fe cation</name>
        <dbReference type="ChEBI" id="CHEBI:24875"/>
    </ligand>
</feature>
<dbReference type="InterPro" id="IPR043135">
    <property type="entry name" value="Fur_C"/>
</dbReference>
<keyword evidence="4" id="KW-0963">Cytoplasm</keyword>
<evidence type="ECO:0000256" key="3">
    <source>
        <dbReference type="ARBA" id="ARBA00011738"/>
    </source>
</evidence>
<dbReference type="GO" id="GO:0008270">
    <property type="term" value="F:zinc ion binding"/>
    <property type="evidence" value="ECO:0007669"/>
    <property type="project" value="TreeGrafter"/>
</dbReference>
<feature type="binding site" evidence="12">
    <location>
        <position position="97"/>
    </location>
    <ligand>
        <name>Fe cation</name>
        <dbReference type="ChEBI" id="CHEBI:24875"/>
    </ligand>
</feature>
<feature type="binding site" evidence="11">
    <location>
        <position position="85"/>
    </location>
    <ligand>
        <name>Zn(2+)</name>
        <dbReference type="ChEBI" id="CHEBI:29105"/>
    </ligand>
</feature>
<dbReference type="GO" id="GO:1900376">
    <property type="term" value="P:regulation of secondary metabolite biosynthetic process"/>
    <property type="evidence" value="ECO:0007669"/>
    <property type="project" value="TreeGrafter"/>
</dbReference>
<dbReference type="Pfam" id="PF01475">
    <property type="entry name" value="FUR"/>
    <property type="match status" value="1"/>
</dbReference>
<evidence type="ECO:0000256" key="7">
    <source>
        <dbReference type="ARBA" id="ARBA00022833"/>
    </source>
</evidence>
<comment type="cofactor">
    <cofactor evidence="12">
        <name>Mn(2+)</name>
        <dbReference type="ChEBI" id="CHEBI:29035"/>
    </cofactor>
    <cofactor evidence="12">
        <name>Fe(2+)</name>
        <dbReference type="ChEBI" id="CHEBI:29033"/>
    </cofactor>
    <text evidence="12">Binds 1 Mn(2+) or Fe(2+) ion per subunit.</text>
</comment>
<dbReference type="Gene3D" id="1.10.10.10">
    <property type="entry name" value="Winged helix-like DNA-binding domain superfamily/Winged helix DNA-binding domain"/>
    <property type="match status" value="1"/>
</dbReference>